<dbReference type="InterPro" id="IPR038050">
    <property type="entry name" value="Neuro_actylchol_rec"/>
</dbReference>
<dbReference type="OrthoDB" id="203862at2759"/>
<gene>
    <name evidence="1" type="ORF">OFUS_LOCUS4144</name>
</gene>
<accession>A0A8J1TFP0</accession>
<dbReference type="AlphaFoldDB" id="A0A8J1TFP0"/>
<dbReference type="InterPro" id="IPR006201">
    <property type="entry name" value="Neur_channel"/>
</dbReference>
<evidence type="ECO:0000313" key="2">
    <source>
        <dbReference type="Proteomes" id="UP000749559"/>
    </source>
</evidence>
<organism evidence="1 2">
    <name type="scientific">Owenia fusiformis</name>
    <name type="common">Polychaete worm</name>
    <dbReference type="NCBI Taxonomy" id="6347"/>
    <lineage>
        <taxon>Eukaryota</taxon>
        <taxon>Metazoa</taxon>
        <taxon>Spiralia</taxon>
        <taxon>Lophotrochozoa</taxon>
        <taxon>Annelida</taxon>
        <taxon>Polychaeta</taxon>
        <taxon>Sedentaria</taxon>
        <taxon>Canalipalpata</taxon>
        <taxon>Sabellida</taxon>
        <taxon>Oweniida</taxon>
        <taxon>Oweniidae</taxon>
        <taxon>Owenia</taxon>
    </lineage>
</organism>
<dbReference type="Proteomes" id="UP000749559">
    <property type="component" value="Unassembled WGS sequence"/>
</dbReference>
<dbReference type="GO" id="GO:0004888">
    <property type="term" value="F:transmembrane signaling receptor activity"/>
    <property type="evidence" value="ECO:0007669"/>
    <property type="project" value="InterPro"/>
</dbReference>
<dbReference type="GO" id="GO:0016020">
    <property type="term" value="C:membrane"/>
    <property type="evidence" value="ECO:0007669"/>
    <property type="project" value="InterPro"/>
</dbReference>
<dbReference type="Gene3D" id="2.70.170.10">
    <property type="entry name" value="Neurotransmitter-gated ion-channel ligand-binding domain"/>
    <property type="match status" value="1"/>
</dbReference>
<dbReference type="PANTHER" id="PTHR18945">
    <property type="entry name" value="NEUROTRANSMITTER GATED ION CHANNEL"/>
    <property type="match status" value="1"/>
</dbReference>
<reference evidence="1" key="1">
    <citation type="submission" date="2022-03" db="EMBL/GenBank/DDBJ databases">
        <authorList>
            <person name="Martin C."/>
        </authorList>
    </citation>
    <scope>NUCLEOTIDE SEQUENCE</scope>
</reference>
<comment type="caution">
    <text evidence="1">The sequence shown here is derived from an EMBL/GenBank/DDBJ whole genome shotgun (WGS) entry which is preliminary data.</text>
</comment>
<dbReference type="Gene3D" id="1.20.58.390">
    <property type="entry name" value="Neurotransmitter-gated ion-channel transmembrane domain"/>
    <property type="match status" value="1"/>
</dbReference>
<proteinExistence type="predicted"/>
<sequence length="391" mass="45834">MNIRMGFIWSTEITDQIGMSVNNDLNLHQIDPETGKRRVSILMCVRRIRQMEPRYSLAWMHLHMRAKWREPKLDGTKGQEVKGLDKMWNPQIQPENACTEMKGSFAYHHVEYDVAGRAFVVELRVMRGPLVSHFDLRHFPFDYQRIHIILKSEKSSDDLELVAPPDEPSVIAQPVFETLLDWHVTKYLDVDMKEMRDEMTQIRHPAFHGEIYVVRKMSYYIWNYFLIMFLITCFIPLTFLVELLGSIHVRLTLAFTLTLTGLSMKFVISNSIPRVPYLTLIDRYVLLILISNWGATTWHAGTYLIADEQTRHTVDLAMTIFCFSAFVVVHLLYYSWLYVTFTSHMDTLKKLNDKHEVHDRNKNGDNINKQIDAVSARFDSKEETVEIKTKL</sequence>
<dbReference type="GO" id="GO:0005230">
    <property type="term" value="F:extracellular ligand-gated monoatomic ion channel activity"/>
    <property type="evidence" value="ECO:0007669"/>
    <property type="project" value="InterPro"/>
</dbReference>
<dbReference type="InterPro" id="IPR036734">
    <property type="entry name" value="Neur_chan_lig-bd_sf"/>
</dbReference>
<evidence type="ECO:0000313" key="1">
    <source>
        <dbReference type="EMBL" id="CAH1777032.1"/>
    </source>
</evidence>
<name>A0A8J1TFP0_OWEFU</name>
<protein>
    <submittedName>
        <fullName evidence="1">Uncharacterized protein</fullName>
    </submittedName>
</protein>
<dbReference type="EMBL" id="CAIIXF020000002">
    <property type="protein sequence ID" value="CAH1777032.1"/>
    <property type="molecule type" value="Genomic_DNA"/>
</dbReference>
<keyword evidence="2" id="KW-1185">Reference proteome</keyword>
<dbReference type="SUPFAM" id="SSF63712">
    <property type="entry name" value="Nicotinic receptor ligand binding domain-like"/>
    <property type="match status" value="1"/>
</dbReference>